<feature type="domain" description="GGDEF" evidence="3">
    <location>
        <begin position="555"/>
        <end position="688"/>
    </location>
</feature>
<dbReference type="Gene3D" id="3.30.70.270">
    <property type="match status" value="1"/>
</dbReference>
<dbReference type="CDD" id="cd01949">
    <property type="entry name" value="GGDEF"/>
    <property type="match status" value="1"/>
</dbReference>
<proteinExistence type="predicted"/>
<protein>
    <recommendedName>
        <fullName evidence="6">Diguanylate cyclase</fullName>
    </recommendedName>
</protein>
<dbReference type="Pfam" id="PF13426">
    <property type="entry name" value="PAS_9"/>
    <property type="match status" value="2"/>
</dbReference>
<dbReference type="SUPFAM" id="SSF55073">
    <property type="entry name" value="Nucleotide cyclase"/>
    <property type="match status" value="1"/>
</dbReference>
<evidence type="ECO:0008006" key="6">
    <source>
        <dbReference type="Google" id="ProtNLM"/>
    </source>
</evidence>
<dbReference type="PANTHER" id="PTHR44757">
    <property type="entry name" value="DIGUANYLATE CYCLASE DGCP"/>
    <property type="match status" value="1"/>
</dbReference>
<feature type="domain" description="PAS" evidence="1">
    <location>
        <begin position="147"/>
        <end position="216"/>
    </location>
</feature>
<dbReference type="PROSITE" id="PS50887">
    <property type="entry name" value="GGDEF"/>
    <property type="match status" value="1"/>
</dbReference>
<dbReference type="InterPro" id="IPR001610">
    <property type="entry name" value="PAC"/>
</dbReference>
<dbReference type="Pfam" id="PF00989">
    <property type="entry name" value="PAS"/>
    <property type="match status" value="1"/>
</dbReference>
<dbReference type="InterPro" id="IPR035965">
    <property type="entry name" value="PAS-like_dom_sf"/>
</dbReference>
<keyword evidence="5" id="KW-1185">Reference proteome</keyword>
<feature type="domain" description="PAC" evidence="2">
    <location>
        <begin position="469"/>
        <end position="523"/>
    </location>
</feature>
<dbReference type="SMART" id="SM00091">
    <property type="entry name" value="PAS"/>
    <property type="match status" value="4"/>
</dbReference>
<dbReference type="InterPro" id="IPR000700">
    <property type="entry name" value="PAS-assoc_C"/>
</dbReference>
<dbReference type="PROSITE" id="PS50112">
    <property type="entry name" value="PAS"/>
    <property type="match status" value="3"/>
</dbReference>
<dbReference type="PROSITE" id="PS50113">
    <property type="entry name" value="PAC"/>
    <property type="match status" value="3"/>
</dbReference>
<dbReference type="InterPro" id="IPR029787">
    <property type="entry name" value="Nucleotide_cyclase"/>
</dbReference>
<dbReference type="AlphaFoldDB" id="A0A0A5GF99"/>
<sequence length="695" mass="80646">MNKLLDLFQMLIHDQNEPMSKYLLTHLLDGTSDLIFLMEINDDSYQYAFMNNAAKNHLQIDCKWLGKTLEDVLPENHCQQIKEKYNEAKETKKSVAYEDQAELKGSIFFGHNILSPLLNDEGECTHILSITRDITDRKLKEQELTRINELYSSLMTNSADAILILSNELKIVEVNPAFEEIYGWSKSELQDRHLPFIPNNKEEDAKALLKQVLNGDKISGYETQRLKKDGVLVDVSISMSPLYNANQEVVGVSSLIRNITEQKRIENKLEKSKSRYESLFKYNPDPVLQMDLHGVIQKANPSCERILGLSVKELRNTSILELVTDQEIEHVRHQLQMLKQQESTIFEIKLHCNQYQGHVRTFDVVTFPIVLNQELHGAYFIMQDKTEKVEVFDALQKSEEKYRLIADHSFDLITFHDTKGYITYASPSHCYLVDEDPTEIQNQPLTFQVHEEDQKSLKKSFFESLMTLESFSIKLRKKNSRNEWVWHESKGTPVEGEDGRVSHVVIVSRDISEQMNYEDQLKEIAYFDHLTNLPNRRLFEDRLNQMLAHSNRSNRSFALMYLDGDEFKEINDDLGHDIGDEYLYFVGKRIKKWMREEDTVARIGGDEFAVILPNIETREEAERVAKRLQHSLSQPYNIKGATIQSSFSIGISLFPEDGQTKEQVIQHADKALYYSKEKGKNEISTYQDILSHIQI</sequence>
<dbReference type="InterPro" id="IPR013656">
    <property type="entry name" value="PAS_4"/>
</dbReference>
<dbReference type="SMART" id="SM00086">
    <property type="entry name" value="PAC"/>
    <property type="match status" value="3"/>
</dbReference>
<dbReference type="GO" id="GO:0006355">
    <property type="term" value="P:regulation of DNA-templated transcription"/>
    <property type="evidence" value="ECO:0007669"/>
    <property type="project" value="InterPro"/>
</dbReference>
<accession>A0A0A5GF99</accession>
<dbReference type="EMBL" id="AVPF01000001">
    <property type="protein sequence ID" value="KGX91891.1"/>
    <property type="molecule type" value="Genomic_DNA"/>
</dbReference>
<dbReference type="Gene3D" id="3.30.450.20">
    <property type="entry name" value="PAS domain"/>
    <property type="match status" value="4"/>
</dbReference>
<dbReference type="NCBIfam" id="TIGR00229">
    <property type="entry name" value="sensory_box"/>
    <property type="match status" value="4"/>
</dbReference>
<evidence type="ECO:0000259" key="3">
    <source>
        <dbReference type="PROSITE" id="PS50887"/>
    </source>
</evidence>
<dbReference type="SUPFAM" id="SSF55785">
    <property type="entry name" value="PYP-like sensor domain (PAS domain)"/>
    <property type="match status" value="4"/>
</dbReference>
<feature type="domain" description="PAC" evidence="2">
    <location>
        <begin position="93"/>
        <end position="146"/>
    </location>
</feature>
<evidence type="ECO:0000259" key="1">
    <source>
        <dbReference type="PROSITE" id="PS50112"/>
    </source>
</evidence>
<dbReference type="NCBIfam" id="TIGR00254">
    <property type="entry name" value="GGDEF"/>
    <property type="match status" value="1"/>
</dbReference>
<dbReference type="PANTHER" id="PTHR44757:SF2">
    <property type="entry name" value="BIOFILM ARCHITECTURE MAINTENANCE PROTEIN MBAA"/>
    <property type="match status" value="1"/>
</dbReference>
<gene>
    <name evidence="4" type="ORF">N783_00710</name>
</gene>
<dbReference type="InterPro" id="IPR013767">
    <property type="entry name" value="PAS_fold"/>
</dbReference>
<dbReference type="Pfam" id="PF08448">
    <property type="entry name" value="PAS_4"/>
    <property type="match status" value="1"/>
</dbReference>
<evidence type="ECO:0000259" key="2">
    <source>
        <dbReference type="PROSITE" id="PS50113"/>
    </source>
</evidence>
<dbReference type="InterPro" id="IPR052155">
    <property type="entry name" value="Biofilm_reg_signaling"/>
</dbReference>
<dbReference type="FunFam" id="3.30.70.270:FF:000001">
    <property type="entry name" value="Diguanylate cyclase domain protein"/>
    <property type="match status" value="1"/>
</dbReference>
<dbReference type="RefSeq" id="WP_027445197.1">
    <property type="nucleotide sequence ID" value="NZ_AULJ01000001.1"/>
</dbReference>
<name>A0A0A5GF99_9BACI</name>
<evidence type="ECO:0000313" key="5">
    <source>
        <dbReference type="Proteomes" id="UP000030403"/>
    </source>
</evidence>
<feature type="domain" description="PAC" evidence="2">
    <location>
        <begin position="219"/>
        <end position="271"/>
    </location>
</feature>
<feature type="domain" description="PAS" evidence="1">
    <location>
        <begin position="398"/>
        <end position="469"/>
    </location>
</feature>
<comment type="caution">
    <text evidence="4">The sequence shown here is derived from an EMBL/GenBank/DDBJ whole genome shotgun (WGS) entry which is preliminary data.</text>
</comment>
<dbReference type="InterPro" id="IPR000014">
    <property type="entry name" value="PAS"/>
</dbReference>
<dbReference type="SMART" id="SM00267">
    <property type="entry name" value="GGDEF"/>
    <property type="match status" value="1"/>
</dbReference>
<dbReference type="eggNOG" id="COG2199">
    <property type="taxonomic scope" value="Bacteria"/>
</dbReference>
<feature type="domain" description="PAS" evidence="1">
    <location>
        <begin position="272"/>
        <end position="342"/>
    </location>
</feature>
<reference evidence="4 5" key="1">
    <citation type="submission" date="2013-08" db="EMBL/GenBank/DDBJ databases">
        <authorList>
            <person name="Huang J."/>
            <person name="Wang G."/>
        </authorList>
    </citation>
    <scope>NUCLEOTIDE SEQUENCE [LARGE SCALE GENOMIC DNA]</scope>
    <source>
        <strain evidence="4 5">BH030004</strain>
    </source>
</reference>
<dbReference type="STRING" id="1385511.GCA_000425225_00114"/>
<dbReference type="Proteomes" id="UP000030403">
    <property type="component" value="Unassembled WGS sequence"/>
</dbReference>
<dbReference type="CDD" id="cd00130">
    <property type="entry name" value="PAS"/>
    <property type="match status" value="3"/>
</dbReference>
<organism evidence="4 5">
    <name type="scientific">Pontibacillus marinus BH030004 = DSM 16465</name>
    <dbReference type="NCBI Taxonomy" id="1385511"/>
    <lineage>
        <taxon>Bacteria</taxon>
        <taxon>Bacillati</taxon>
        <taxon>Bacillota</taxon>
        <taxon>Bacilli</taxon>
        <taxon>Bacillales</taxon>
        <taxon>Bacillaceae</taxon>
        <taxon>Pontibacillus</taxon>
    </lineage>
</organism>
<dbReference type="InterPro" id="IPR000160">
    <property type="entry name" value="GGDEF_dom"/>
</dbReference>
<dbReference type="Pfam" id="PF00990">
    <property type="entry name" value="GGDEF"/>
    <property type="match status" value="1"/>
</dbReference>
<dbReference type="InterPro" id="IPR043128">
    <property type="entry name" value="Rev_trsase/Diguanyl_cyclase"/>
</dbReference>
<evidence type="ECO:0000313" key="4">
    <source>
        <dbReference type="EMBL" id="KGX91891.1"/>
    </source>
</evidence>